<feature type="region of interest" description="Disordered" evidence="1">
    <location>
        <begin position="68"/>
        <end position="117"/>
    </location>
</feature>
<gene>
    <name evidence="2" type="ORF">AWN90_41310</name>
</gene>
<sequence length="117" mass="13302">MSDPDEIRGAAQHPMLDIGQPDPGHHLERTVARANHRPDLDHAAADNDPPGWRADRNTVRCTRFPVHRARPRASAIQPGTDPYHQRSRRSGSRRHPPIRSMVINVSATHQHRRLDSR</sequence>
<evidence type="ECO:0000256" key="1">
    <source>
        <dbReference type="SAM" id="MobiDB-lite"/>
    </source>
</evidence>
<dbReference type="Proteomes" id="UP000076512">
    <property type="component" value="Unassembled WGS sequence"/>
</dbReference>
<evidence type="ECO:0000313" key="2">
    <source>
        <dbReference type="EMBL" id="KZM70966.1"/>
    </source>
</evidence>
<feature type="compositionally biased region" description="Basic residues" evidence="1">
    <location>
        <begin position="85"/>
        <end position="97"/>
    </location>
</feature>
<feature type="region of interest" description="Disordered" evidence="1">
    <location>
        <begin position="1"/>
        <end position="56"/>
    </location>
</feature>
<feature type="compositionally biased region" description="Basic and acidic residues" evidence="1">
    <location>
        <begin position="23"/>
        <end position="45"/>
    </location>
</feature>
<comment type="caution">
    <text evidence="2">The sequence shown here is derived from an EMBL/GenBank/DDBJ whole genome shotgun (WGS) entry which is preliminary data.</text>
</comment>
<name>A0A164K2P3_9NOCA</name>
<evidence type="ECO:0000313" key="3">
    <source>
        <dbReference type="Proteomes" id="UP000076512"/>
    </source>
</evidence>
<accession>A0A164K2P3</accession>
<reference evidence="2 3" key="1">
    <citation type="submission" date="2016-04" db="EMBL/GenBank/DDBJ databases">
        <authorList>
            <person name="Evans L.H."/>
            <person name="Alamgir A."/>
            <person name="Owens N."/>
            <person name="Weber N.D."/>
            <person name="Virtaneva K."/>
            <person name="Barbian K."/>
            <person name="Babar A."/>
            <person name="Rosenke K."/>
        </authorList>
    </citation>
    <scope>NUCLEOTIDE SEQUENCE [LARGE SCALE GENOMIC DNA]</scope>
    <source>
        <strain evidence="2 3">IFM 0406</strain>
    </source>
</reference>
<dbReference type="RefSeq" id="WP_067594891.1">
    <property type="nucleotide sequence ID" value="NZ_JABMCZ010000003.1"/>
</dbReference>
<protein>
    <submittedName>
        <fullName evidence="2">Uncharacterized protein</fullName>
    </submittedName>
</protein>
<organism evidence="2 3">
    <name type="scientific">Nocardia terpenica</name>
    <dbReference type="NCBI Taxonomy" id="455432"/>
    <lineage>
        <taxon>Bacteria</taxon>
        <taxon>Bacillati</taxon>
        <taxon>Actinomycetota</taxon>
        <taxon>Actinomycetes</taxon>
        <taxon>Mycobacteriales</taxon>
        <taxon>Nocardiaceae</taxon>
        <taxon>Nocardia</taxon>
    </lineage>
</organism>
<dbReference type="AlphaFoldDB" id="A0A164K2P3"/>
<proteinExistence type="predicted"/>
<keyword evidence="3" id="KW-1185">Reference proteome</keyword>
<dbReference type="EMBL" id="LWGR01000013">
    <property type="protein sequence ID" value="KZM70966.1"/>
    <property type="molecule type" value="Genomic_DNA"/>
</dbReference>